<keyword evidence="1" id="KW-0812">Transmembrane</keyword>
<comment type="caution">
    <text evidence="2">The sequence shown here is derived from an EMBL/GenBank/DDBJ whole genome shotgun (WGS) entry which is preliminary data.</text>
</comment>
<keyword evidence="3" id="KW-1185">Reference proteome</keyword>
<feature type="transmembrane region" description="Helical" evidence="1">
    <location>
        <begin position="202"/>
        <end position="223"/>
    </location>
</feature>
<dbReference type="InterPro" id="IPR012507">
    <property type="entry name" value="YibE_F"/>
</dbReference>
<accession>A0A6I0F6W5</accession>
<feature type="transmembrane region" description="Helical" evidence="1">
    <location>
        <begin position="12"/>
        <end position="30"/>
    </location>
</feature>
<sequence>MKKKLLNPDRIFVIVVTLLVILLFMIPTGFNDNAYPNSTRAEALVLEVDNSNVYSAGGTVLQGTQVCRVKILQGTFKGEEYEALNRFTGKLEFDKVFTENDRALVVIDFLDNEVQHVNIIDHYRINLELILFGAFVVLLVTFAGWTGIKAIISFILTILMIWKVLIPSLLKGWNPIIVSLAIVVILTICIITLVGGVNRKSLAAILGSFSGSLLTCVLAIVFGKLFKIHGAVLPFSESLLYSGYANLNLTDIFIAGIFIASAGAVMDVAMDISTSIHEIVLNNPKITTKDAIKSGFQIGRAVIGTMTTTLLLAYSGGYVALLMVFMAQGTPVVNILNLRYVSAEILHTIVGSFGLVTVAPFTAILASFLLTETSYVTNIVKDLNNNSKLEGDLKLEH</sequence>
<evidence type="ECO:0000313" key="3">
    <source>
        <dbReference type="Proteomes" id="UP000432715"/>
    </source>
</evidence>
<feature type="transmembrane region" description="Helical" evidence="1">
    <location>
        <begin position="243"/>
        <end position="265"/>
    </location>
</feature>
<feature type="transmembrane region" description="Helical" evidence="1">
    <location>
        <begin position="345"/>
        <end position="371"/>
    </location>
</feature>
<dbReference type="PANTHER" id="PTHR41771">
    <property type="entry name" value="MEMBRANE PROTEIN-RELATED"/>
    <property type="match status" value="1"/>
</dbReference>
<organism evidence="2 3">
    <name type="scientific">Alkaliphilus pronyensis</name>
    <dbReference type="NCBI Taxonomy" id="1482732"/>
    <lineage>
        <taxon>Bacteria</taxon>
        <taxon>Bacillati</taxon>
        <taxon>Bacillota</taxon>
        <taxon>Clostridia</taxon>
        <taxon>Peptostreptococcales</taxon>
        <taxon>Natronincolaceae</taxon>
        <taxon>Alkaliphilus</taxon>
    </lineage>
</organism>
<feature type="transmembrane region" description="Helical" evidence="1">
    <location>
        <begin position="150"/>
        <end position="170"/>
    </location>
</feature>
<reference evidence="2 3" key="1">
    <citation type="submission" date="2019-10" db="EMBL/GenBank/DDBJ databases">
        <title>Alkaliphilus serpentinus sp. nov. and Alkaliphilus pronyensis sp. nov., two novel anaerobic alkaliphilic species isolated from the serpentinized-hosted hydrothermal field of the Prony Bay (New Caledonia).</title>
        <authorList>
            <person name="Postec A."/>
        </authorList>
    </citation>
    <scope>NUCLEOTIDE SEQUENCE [LARGE SCALE GENOMIC DNA]</scope>
    <source>
        <strain evidence="2 3">LacV</strain>
    </source>
</reference>
<proteinExistence type="predicted"/>
<gene>
    <name evidence="2" type="ORF">F8154_05520</name>
</gene>
<evidence type="ECO:0000256" key="1">
    <source>
        <dbReference type="SAM" id="Phobius"/>
    </source>
</evidence>
<evidence type="ECO:0000313" key="2">
    <source>
        <dbReference type="EMBL" id="KAB3535789.1"/>
    </source>
</evidence>
<dbReference type="PANTHER" id="PTHR41771:SF1">
    <property type="entry name" value="MEMBRANE PROTEIN"/>
    <property type="match status" value="1"/>
</dbReference>
<dbReference type="EMBL" id="WBZC01000015">
    <property type="protein sequence ID" value="KAB3535789.1"/>
    <property type="molecule type" value="Genomic_DNA"/>
</dbReference>
<feature type="transmembrane region" description="Helical" evidence="1">
    <location>
        <begin position="301"/>
        <end position="325"/>
    </location>
</feature>
<feature type="transmembrane region" description="Helical" evidence="1">
    <location>
        <begin position="176"/>
        <end position="195"/>
    </location>
</feature>
<protein>
    <submittedName>
        <fullName evidence="2">YibE/F family protein</fullName>
    </submittedName>
</protein>
<dbReference type="Pfam" id="PF07907">
    <property type="entry name" value="YibE_F"/>
    <property type="match status" value="1"/>
</dbReference>
<keyword evidence="1" id="KW-1133">Transmembrane helix</keyword>
<dbReference type="OrthoDB" id="5753718at2"/>
<dbReference type="Proteomes" id="UP000432715">
    <property type="component" value="Unassembled WGS sequence"/>
</dbReference>
<keyword evidence="1" id="KW-0472">Membrane</keyword>
<dbReference type="AlphaFoldDB" id="A0A6I0F6W5"/>
<name>A0A6I0F6W5_9FIRM</name>